<dbReference type="Gene3D" id="3.10.450.50">
    <property type="match status" value="1"/>
</dbReference>
<gene>
    <name evidence="2" type="ORF">HGA15_03105</name>
</gene>
<dbReference type="Pfam" id="PF07366">
    <property type="entry name" value="SnoaL"/>
    <property type="match status" value="1"/>
</dbReference>
<accession>A0A846Y6H4</accession>
<protein>
    <submittedName>
        <fullName evidence="2">Ester cyclase</fullName>
    </submittedName>
</protein>
<reference evidence="2 3" key="1">
    <citation type="submission" date="2020-04" db="EMBL/GenBank/DDBJ databases">
        <title>MicrobeNet Type strains.</title>
        <authorList>
            <person name="Nicholson A.C."/>
        </authorList>
    </citation>
    <scope>NUCLEOTIDE SEQUENCE [LARGE SCALE GENOMIC DNA]</scope>
    <source>
        <strain evidence="2 3">JCM 3332</strain>
    </source>
</reference>
<dbReference type="RefSeq" id="WP_084492291.1">
    <property type="nucleotide sequence ID" value="NZ_JAAXOT010000001.1"/>
</dbReference>
<dbReference type="AlphaFoldDB" id="A0A846Y6H4"/>
<dbReference type="SUPFAM" id="SSF54427">
    <property type="entry name" value="NTF2-like"/>
    <property type="match status" value="1"/>
</dbReference>
<feature type="region of interest" description="Disordered" evidence="1">
    <location>
        <begin position="1"/>
        <end position="59"/>
    </location>
</feature>
<organism evidence="2 3">
    <name type="scientific">Nocardia flavorosea</name>
    <dbReference type="NCBI Taxonomy" id="53429"/>
    <lineage>
        <taxon>Bacteria</taxon>
        <taxon>Bacillati</taxon>
        <taxon>Actinomycetota</taxon>
        <taxon>Actinomycetes</taxon>
        <taxon>Mycobacteriales</taxon>
        <taxon>Nocardiaceae</taxon>
        <taxon>Nocardia</taxon>
    </lineage>
</organism>
<evidence type="ECO:0000313" key="2">
    <source>
        <dbReference type="EMBL" id="NKY55166.1"/>
    </source>
</evidence>
<sequence>MISQNASPATRKACRRLSSGIPSSASSRPARRAGSRENGTSASASSHAAQLSETSSTNSSWLSAAFPLHSGREPARGRAAIREAAAGTFALVPDLAFHLVSLRVGDDFWVVRWQLTGTSATGRDVCVDLADFVLVEDGAVKEKHSYVDGVAMQATLA</sequence>
<proteinExistence type="predicted"/>
<evidence type="ECO:0000313" key="3">
    <source>
        <dbReference type="Proteomes" id="UP000570678"/>
    </source>
</evidence>
<comment type="caution">
    <text evidence="2">The sequence shown here is derived from an EMBL/GenBank/DDBJ whole genome shotgun (WGS) entry which is preliminary data.</text>
</comment>
<dbReference type="EMBL" id="JAAXOT010000001">
    <property type="protein sequence ID" value="NKY55166.1"/>
    <property type="molecule type" value="Genomic_DNA"/>
</dbReference>
<dbReference type="InterPro" id="IPR009959">
    <property type="entry name" value="Cyclase_SnoaL-like"/>
</dbReference>
<dbReference type="Proteomes" id="UP000570678">
    <property type="component" value="Unassembled WGS sequence"/>
</dbReference>
<evidence type="ECO:0000256" key="1">
    <source>
        <dbReference type="SAM" id="MobiDB-lite"/>
    </source>
</evidence>
<keyword evidence="3" id="KW-1185">Reference proteome</keyword>
<name>A0A846Y6H4_9NOCA</name>
<feature type="compositionally biased region" description="Low complexity" evidence="1">
    <location>
        <begin position="41"/>
        <end position="59"/>
    </location>
</feature>
<dbReference type="InterPro" id="IPR032710">
    <property type="entry name" value="NTF2-like_dom_sf"/>
</dbReference>
<feature type="compositionally biased region" description="Low complexity" evidence="1">
    <location>
        <begin position="16"/>
        <end position="28"/>
    </location>
</feature>
<dbReference type="GO" id="GO:0030638">
    <property type="term" value="P:polyketide metabolic process"/>
    <property type="evidence" value="ECO:0007669"/>
    <property type="project" value="InterPro"/>
</dbReference>